<feature type="compositionally biased region" description="Polar residues" evidence="1">
    <location>
        <begin position="153"/>
        <end position="167"/>
    </location>
</feature>
<evidence type="ECO:0000313" key="4">
    <source>
        <dbReference type="Proteomes" id="UP000535937"/>
    </source>
</evidence>
<reference evidence="3 4" key="1">
    <citation type="submission" date="2020-08" db="EMBL/GenBank/DDBJ databases">
        <title>Genomic Encyclopedia of Type Strains, Phase III (KMG-III): the genomes of soil and plant-associated and newly described type strains.</title>
        <authorList>
            <person name="Whitman W."/>
        </authorList>
    </citation>
    <scope>NUCLEOTIDE SEQUENCE [LARGE SCALE GENOMIC DNA]</scope>
    <source>
        <strain evidence="3 4">CECT 8799</strain>
    </source>
</reference>
<feature type="domain" description="Phage tail collar" evidence="2">
    <location>
        <begin position="56"/>
        <end position="98"/>
    </location>
</feature>
<dbReference type="SUPFAM" id="SSF88874">
    <property type="entry name" value="Receptor-binding domain of short tail fibre protein gp12"/>
    <property type="match status" value="1"/>
</dbReference>
<evidence type="ECO:0000259" key="2">
    <source>
        <dbReference type="Pfam" id="PF07484"/>
    </source>
</evidence>
<feature type="region of interest" description="Disordered" evidence="1">
    <location>
        <begin position="153"/>
        <end position="194"/>
    </location>
</feature>
<proteinExistence type="predicted"/>
<dbReference type="RefSeq" id="WP_183456049.1">
    <property type="nucleotide sequence ID" value="NZ_JACHWZ010000001.1"/>
</dbReference>
<dbReference type="InterPro" id="IPR037053">
    <property type="entry name" value="Phage_tail_collar_dom_sf"/>
</dbReference>
<accession>A0A7W4Z8V2</accession>
<dbReference type="InterPro" id="IPR011083">
    <property type="entry name" value="Phage_tail_collar_dom"/>
</dbReference>
<feature type="compositionally biased region" description="Basic and acidic residues" evidence="1">
    <location>
        <begin position="182"/>
        <end position="194"/>
    </location>
</feature>
<name>A0A7W4Z8V2_9GAMM</name>
<dbReference type="Gene3D" id="3.90.1340.10">
    <property type="entry name" value="Phage tail collar domain"/>
    <property type="match status" value="1"/>
</dbReference>
<gene>
    <name evidence="3" type="ORF">FHS09_000361</name>
</gene>
<keyword evidence="4" id="KW-1185">Reference proteome</keyword>
<dbReference type="Proteomes" id="UP000535937">
    <property type="component" value="Unassembled WGS sequence"/>
</dbReference>
<organism evidence="3 4">
    <name type="scientific">Microbulbifer rhizosphaerae</name>
    <dbReference type="NCBI Taxonomy" id="1562603"/>
    <lineage>
        <taxon>Bacteria</taxon>
        <taxon>Pseudomonadati</taxon>
        <taxon>Pseudomonadota</taxon>
        <taxon>Gammaproteobacteria</taxon>
        <taxon>Cellvibrionales</taxon>
        <taxon>Microbulbiferaceae</taxon>
        <taxon>Microbulbifer</taxon>
    </lineage>
</organism>
<dbReference type="Pfam" id="PF07484">
    <property type="entry name" value="Collar"/>
    <property type="match status" value="1"/>
</dbReference>
<sequence length="207" mass="22217">MISPPFVPPPAFAAEWISGVPVGVVCPYAGQLANPFGSDGEENDSAQPALWLEYWGWMLCDGRELGIAAYPMLFEVIGNLYGGDGEYTFRLPDYRGLFLRCVDNGAGVDPDVDQRLSPASGEKYSGVGSLQEDALQDHQHAYQFAKVGDGQEQFQGGQVTSPGTPTASGDPILPGSLSPAKPDGDPARTSSETRPRNIYVNYLIKCL</sequence>
<dbReference type="AlphaFoldDB" id="A0A7W4Z8V2"/>
<evidence type="ECO:0000256" key="1">
    <source>
        <dbReference type="SAM" id="MobiDB-lite"/>
    </source>
</evidence>
<comment type="caution">
    <text evidence="3">The sequence shown here is derived from an EMBL/GenBank/DDBJ whole genome shotgun (WGS) entry which is preliminary data.</text>
</comment>
<evidence type="ECO:0000313" key="3">
    <source>
        <dbReference type="EMBL" id="MBB3059560.1"/>
    </source>
</evidence>
<dbReference type="EMBL" id="JACHWZ010000001">
    <property type="protein sequence ID" value="MBB3059560.1"/>
    <property type="molecule type" value="Genomic_DNA"/>
</dbReference>
<protein>
    <recommendedName>
        <fullName evidence="2">Phage tail collar domain-containing protein</fullName>
    </recommendedName>
</protein>